<dbReference type="AlphaFoldDB" id="W0F2Z6"/>
<dbReference type="KEGG" id="nso:NIASO_06870"/>
<name>W0F2Z6_9BACT</name>
<reference evidence="1 2" key="1">
    <citation type="submission" date="2013-12" db="EMBL/GenBank/DDBJ databases">
        <authorList>
            <consortium name="DOE Joint Genome Institute"/>
            <person name="Eisen J."/>
            <person name="Huntemann M."/>
            <person name="Han J."/>
            <person name="Chen A."/>
            <person name="Kyrpides N."/>
            <person name="Mavromatis K."/>
            <person name="Markowitz V."/>
            <person name="Palaniappan K."/>
            <person name="Ivanova N."/>
            <person name="Schaumberg A."/>
            <person name="Pati A."/>
            <person name="Liolios K."/>
            <person name="Nordberg H.P."/>
            <person name="Cantor M.N."/>
            <person name="Hua S.X."/>
            <person name="Woyke T."/>
        </authorList>
    </citation>
    <scope>NUCLEOTIDE SEQUENCE [LARGE SCALE GENOMIC DNA]</scope>
    <source>
        <strain evidence="2">DSM 19437</strain>
    </source>
</reference>
<protein>
    <submittedName>
        <fullName evidence="1">Uncharacterized protein</fullName>
    </submittedName>
</protein>
<keyword evidence="2" id="KW-1185">Reference proteome</keyword>
<sequence length="32" mass="4075">MRLKRLREIKNFKKNLRNRKVARIFATERFLK</sequence>
<dbReference type="HOGENOM" id="CLU_3390446_0_0_10"/>
<evidence type="ECO:0000313" key="1">
    <source>
        <dbReference type="EMBL" id="AHF17402.1"/>
    </source>
</evidence>
<dbReference type="Proteomes" id="UP000003586">
    <property type="component" value="Chromosome"/>
</dbReference>
<organism evidence="1 2">
    <name type="scientific">Niabella soli DSM 19437</name>
    <dbReference type="NCBI Taxonomy" id="929713"/>
    <lineage>
        <taxon>Bacteria</taxon>
        <taxon>Pseudomonadati</taxon>
        <taxon>Bacteroidota</taxon>
        <taxon>Chitinophagia</taxon>
        <taxon>Chitinophagales</taxon>
        <taxon>Chitinophagaceae</taxon>
        <taxon>Niabella</taxon>
    </lineage>
</organism>
<gene>
    <name evidence="1" type="ORF">NIASO_06870</name>
</gene>
<evidence type="ECO:0000313" key="2">
    <source>
        <dbReference type="Proteomes" id="UP000003586"/>
    </source>
</evidence>
<dbReference type="STRING" id="929713.NIASO_06870"/>
<dbReference type="EMBL" id="CP007035">
    <property type="protein sequence ID" value="AHF17402.1"/>
    <property type="molecule type" value="Genomic_DNA"/>
</dbReference>
<proteinExistence type="predicted"/>
<accession>W0F2Z6</accession>